<dbReference type="AlphaFoldDB" id="A0AAJ7SJK0"/>
<evidence type="ECO:0000256" key="2">
    <source>
        <dbReference type="ARBA" id="ARBA00022723"/>
    </source>
</evidence>
<keyword evidence="9" id="KW-0325">Glycoprotein</keyword>
<dbReference type="PROSITE" id="PS50092">
    <property type="entry name" value="TSP1"/>
    <property type="match status" value="1"/>
</dbReference>
<dbReference type="GO" id="GO:0046872">
    <property type="term" value="F:metal ion binding"/>
    <property type="evidence" value="ECO:0007669"/>
    <property type="project" value="UniProtKB-KW"/>
</dbReference>
<dbReference type="SUPFAM" id="SSF55486">
    <property type="entry name" value="Metalloproteases ('zincins'), catalytic domain"/>
    <property type="match status" value="1"/>
</dbReference>
<evidence type="ECO:0000259" key="13">
    <source>
        <dbReference type="PROSITE" id="PS50215"/>
    </source>
</evidence>
<dbReference type="Gene3D" id="3.40.1620.60">
    <property type="match status" value="1"/>
</dbReference>
<evidence type="ECO:0000256" key="7">
    <source>
        <dbReference type="ARBA" id="ARBA00023049"/>
    </source>
</evidence>
<reference evidence="15" key="1">
    <citation type="submission" date="2025-08" db="UniProtKB">
        <authorList>
            <consortium name="RefSeq"/>
        </authorList>
    </citation>
    <scope>IDENTIFICATION</scope>
</reference>
<evidence type="ECO:0000256" key="6">
    <source>
        <dbReference type="ARBA" id="ARBA00022833"/>
    </source>
</evidence>
<feature type="active site" evidence="10">
    <location>
        <position position="371"/>
    </location>
</feature>
<dbReference type="Gene3D" id="3.40.390.10">
    <property type="entry name" value="Collagenase (Catalytic Domain)"/>
    <property type="match status" value="1"/>
</dbReference>
<dbReference type="Pfam" id="PF17771">
    <property type="entry name" value="ADAMTS_CR_2"/>
    <property type="match status" value="1"/>
</dbReference>
<dbReference type="InterPro" id="IPR001590">
    <property type="entry name" value="Peptidase_M12B"/>
</dbReference>
<evidence type="ECO:0000256" key="8">
    <source>
        <dbReference type="ARBA" id="ARBA00023157"/>
    </source>
</evidence>
<accession>A0AAJ7SJK0</accession>
<dbReference type="PANTHER" id="PTHR11905:SF247">
    <property type="entry name" value="PEPTIDASE M12B DOMAIN-CONTAINING PROTEIN"/>
    <property type="match status" value="1"/>
</dbReference>
<proteinExistence type="predicted"/>
<feature type="signal peptide" evidence="12">
    <location>
        <begin position="1"/>
        <end position="18"/>
    </location>
</feature>
<keyword evidence="2 10" id="KW-0479">Metal-binding</keyword>
<feature type="domain" description="Peptidase M12B" evidence="13">
    <location>
        <begin position="214"/>
        <end position="431"/>
    </location>
</feature>
<keyword evidence="6 10" id="KW-0862">Zinc</keyword>
<evidence type="ECO:0000256" key="12">
    <source>
        <dbReference type="SAM" id="SignalP"/>
    </source>
</evidence>
<evidence type="ECO:0000256" key="1">
    <source>
        <dbReference type="ARBA" id="ARBA00022670"/>
    </source>
</evidence>
<dbReference type="InterPro" id="IPR002870">
    <property type="entry name" value="Peptidase_M12B_N"/>
</dbReference>
<evidence type="ECO:0000256" key="3">
    <source>
        <dbReference type="ARBA" id="ARBA00022729"/>
    </source>
</evidence>
<evidence type="ECO:0000313" key="14">
    <source>
        <dbReference type="Proteomes" id="UP000694867"/>
    </source>
</evidence>
<dbReference type="InterPro" id="IPR024079">
    <property type="entry name" value="MetalloPept_cat_dom_sf"/>
</dbReference>
<keyword evidence="1" id="KW-0645">Protease</keyword>
<organism evidence="14 15">
    <name type="scientific">Galendromus occidentalis</name>
    <name type="common">western predatory mite</name>
    <dbReference type="NCBI Taxonomy" id="34638"/>
    <lineage>
        <taxon>Eukaryota</taxon>
        <taxon>Metazoa</taxon>
        <taxon>Ecdysozoa</taxon>
        <taxon>Arthropoda</taxon>
        <taxon>Chelicerata</taxon>
        <taxon>Arachnida</taxon>
        <taxon>Acari</taxon>
        <taxon>Parasitiformes</taxon>
        <taxon>Mesostigmata</taxon>
        <taxon>Gamasina</taxon>
        <taxon>Phytoseioidea</taxon>
        <taxon>Phytoseiidae</taxon>
        <taxon>Typhlodrominae</taxon>
        <taxon>Galendromus</taxon>
    </lineage>
</organism>
<protein>
    <submittedName>
        <fullName evidence="15">A disintegrin and metalloproteinase with thrombospondin motifs adt-1</fullName>
    </submittedName>
</protein>
<dbReference type="Pfam" id="PF01562">
    <property type="entry name" value="Pep_M12B_propep"/>
    <property type="match status" value="1"/>
</dbReference>
<gene>
    <name evidence="15" type="primary">LOC100902049</name>
</gene>
<comment type="caution">
    <text evidence="10">Lacks conserved residue(s) required for the propagation of feature annotation.</text>
</comment>
<evidence type="ECO:0000256" key="5">
    <source>
        <dbReference type="ARBA" id="ARBA00022801"/>
    </source>
</evidence>
<feature type="binding site" evidence="10">
    <location>
        <position position="380"/>
    </location>
    <ligand>
        <name>Zn(2+)</name>
        <dbReference type="ChEBI" id="CHEBI:29105"/>
        <note>catalytic</note>
    </ligand>
</feature>
<name>A0AAJ7SJK0_9ACAR</name>
<evidence type="ECO:0000313" key="15">
    <source>
        <dbReference type="RefSeq" id="XP_028969082.1"/>
    </source>
</evidence>
<dbReference type="GO" id="GO:0004222">
    <property type="term" value="F:metalloendopeptidase activity"/>
    <property type="evidence" value="ECO:0007669"/>
    <property type="project" value="InterPro"/>
</dbReference>
<dbReference type="SUPFAM" id="SSF82895">
    <property type="entry name" value="TSP-1 type 1 repeat"/>
    <property type="match status" value="1"/>
</dbReference>
<feature type="region of interest" description="Disordered" evidence="11">
    <location>
        <begin position="180"/>
        <end position="208"/>
    </location>
</feature>
<feature type="chain" id="PRO_5042619632" evidence="12">
    <location>
        <begin position="19"/>
        <end position="784"/>
    </location>
</feature>
<keyword evidence="3 12" id="KW-0732">Signal</keyword>
<feature type="binding site" evidence="10">
    <location>
        <position position="370"/>
    </location>
    <ligand>
        <name>Zn(2+)</name>
        <dbReference type="ChEBI" id="CHEBI:29105"/>
        <note>catalytic</note>
    </ligand>
</feature>
<sequence>MQVWSALLLLLALSPVESKLTADVITGISQLLSQGARIEETQVISLRSTSRRSRRSIHDNRVILTLEAFGKKLRLGLKRNKKLVSRRFLIGGEDSAYGIDTKCYYTGKVAEYPKSFVALSLCDGARGTINLGNESLAISSLPEDSGSVPDAHVVLRLDHDPYLRFVRRDASDRVLVRTSGPDFRVPRKPRSHGQQILSNSEDRSGQYRPRSRTALVESAFFVDESLYEHIGKMFPNDPRKNVHIFALTLINQLQIAYEQEPLKGMVGITLTYLEIMYPQPKDLPSNEDFDYYLTAFCIYQQARRNSLETSYSHWDYAVLISAMSMYARNKRGERMNDVVGMTAVAGMCNELHSCAILQGRDLQSAHIIAHEMGHSLGMEHDGEGDNRHCQGNAHVMSATTGLSKKSWSDCSVQSLKHFLQSDRADCLYKRTSLKNLLSMPESEILKKFPGMNFTADQQCEMKFGDGYRRSRRQELRDVCRILKCEREDGSHVILSSAYTAMQGTSCGPSKWCRHKVCSEIPSTEFPNASSGQISSSKTGVTAPPVSGAVSAMWSDWTPWGECNSGCAAREGRIPWGIRVSTRKCVDQTTNIELGLEKCSGPSLKSKLCNATCTKMWEPNEYATAVCDTVIRPHIHLFVGVGSQPKYDERGSYCPRKSSLSFNANSKSINSFWSSAQCRVACRELQSPRLYVVVDTTGDGFFPAGTLCKADRSSRGYCHYGKCIAESKFEVILHRTTQEKNKVSEFSDSVRVRRGAEDDVQYVNLSEYLRDLSPLNSTRTSPSGG</sequence>
<evidence type="ECO:0000256" key="9">
    <source>
        <dbReference type="ARBA" id="ARBA00023180"/>
    </source>
</evidence>
<keyword evidence="14" id="KW-1185">Reference proteome</keyword>
<dbReference type="InterPro" id="IPR036383">
    <property type="entry name" value="TSP1_rpt_sf"/>
</dbReference>
<dbReference type="PANTHER" id="PTHR11905">
    <property type="entry name" value="ADAM A DISINTEGRIN AND METALLOPROTEASE DOMAIN"/>
    <property type="match status" value="1"/>
</dbReference>
<dbReference type="KEGG" id="goe:100902049"/>
<dbReference type="GO" id="GO:0006508">
    <property type="term" value="P:proteolysis"/>
    <property type="evidence" value="ECO:0007669"/>
    <property type="project" value="UniProtKB-KW"/>
</dbReference>
<dbReference type="RefSeq" id="XP_028969082.1">
    <property type="nucleotide sequence ID" value="XM_029113249.1"/>
</dbReference>
<evidence type="ECO:0000256" key="11">
    <source>
        <dbReference type="SAM" id="MobiDB-lite"/>
    </source>
</evidence>
<dbReference type="InterPro" id="IPR000884">
    <property type="entry name" value="TSP1_rpt"/>
</dbReference>
<feature type="binding site" evidence="10">
    <location>
        <position position="374"/>
    </location>
    <ligand>
        <name>Zn(2+)</name>
        <dbReference type="ChEBI" id="CHEBI:29105"/>
        <note>catalytic</note>
    </ligand>
</feature>
<dbReference type="PROSITE" id="PS50215">
    <property type="entry name" value="ADAM_MEPRO"/>
    <property type="match status" value="1"/>
</dbReference>
<dbReference type="Proteomes" id="UP000694867">
    <property type="component" value="Unplaced"/>
</dbReference>
<evidence type="ECO:0000256" key="4">
    <source>
        <dbReference type="ARBA" id="ARBA00022737"/>
    </source>
</evidence>
<dbReference type="GeneID" id="100902049"/>
<evidence type="ECO:0000256" key="10">
    <source>
        <dbReference type="PROSITE-ProRule" id="PRU00276"/>
    </source>
</evidence>
<dbReference type="Pfam" id="PF01421">
    <property type="entry name" value="Reprolysin"/>
    <property type="match status" value="1"/>
</dbReference>
<keyword evidence="7 15" id="KW-0482">Metalloprotease</keyword>
<dbReference type="InterPro" id="IPR041645">
    <property type="entry name" value="ADAMTS_CR_2"/>
</dbReference>
<keyword evidence="4" id="KW-0677">Repeat</keyword>
<keyword evidence="8" id="KW-1015">Disulfide bond</keyword>
<keyword evidence="5" id="KW-0378">Hydrolase</keyword>
<dbReference type="Gene3D" id="2.20.100.10">
    <property type="entry name" value="Thrombospondin type-1 (TSP1) repeat"/>
    <property type="match status" value="1"/>
</dbReference>